<dbReference type="AlphaFoldDB" id="A0A8S3HQR8"/>
<protein>
    <recommendedName>
        <fullName evidence="6">Homeobox domain-containing protein</fullName>
    </recommendedName>
</protein>
<evidence type="ECO:0000256" key="4">
    <source>
        <dbReference type="PROSITE-ProRule" id="PRU00108"/>
    </source>
</evidence>
<feature type="domain" description="Homeobox" evidence="6">
    <location>
        <begin position="5"/>
        <end position="53"/>
    </location>
</feature>
<evidence type="ECO:0000313" key="8">
    <source>
        <dbReference type="Proteomes" id="UP000676336"/>
    </source>
</evidence>
<comment type="subcellular location">
    <subcellularLocation>
        <location evidence="4 5">Nucleus</location>
    </subcellularLocation>
</comment>
<evidence type="ECO:0000256" key="2">
    <source>
        <dbReference type="ARBA" id="ARBA00023155"/>
    </source>
</evidence>
<dbReference type="GO" id="GO:0000981">
    <property type="term" value="F:DNA-binding transcription factor activity, RNA polymerase II-specific"/>
    <property type="evidence" value="ECO:0007669"/>
    <property type="project" value="TreeGrafter"/>
</dbReference>
<keyword evidence="3 4" id="KW-0539">Nucleus</keyword>
<dbReference type="EMBL" id="CAJOBI010322824">
    <property type="protein sequence ID" value="CAF5187645.1"/>
    <property type="molecule type" value="Genomic_DNA"/>
</dbReference>
<keyword evidence="1 4" id="KW-0238">DNA-binding</keyword>
<organism evidence="7 8">
    <name type="scientific">Rotaria magnacalcarata</name>
    <dbReference type="NCBI Taxonomy" id="392030"/>
    <lineage>
        <taxon>Eukaryota</taxon>
        <taxon>Metazoa</taxon>
        <taxon>Spiralia</taxon>
        <taxon>Gnathifera</taxon>
        <taxon>Rotifera</taxon>
        <taxon>Eurotatoria</taxon>
        <taxon>Bdelloidea</taxon>
        <taxon>Philodinida</taxon>
        <taxon>Philodinidae</taxon>
        <taxon>Rotaria</taxon>
    </lineage>
</organism>
<accession>A0A8S3HQR8</accession>
<sequence length="56" mass="6495">KSNSTPSKRARTAYTSAQLVELEKEFLYNKYLNRPRRIELAGALNLTERQVNIDNI</sequence>
<evidence type="ECO:0000259" key="6">
    <source>
        <dbReference type="PROSITE" id="PS50071"/>
    </source>
</evidence>
<dbReference type="SUPFAM" id="SSF46689">
    <property type="entry name" value="Homeodomain-like"/>
    <property type="match status" value="1"/>
</dbReference>
<dbReference type="Proteomes" id="UP000676336">
    <property type="component" value="Unassembled WGS sequence"/>
</dbReference>
<name>A0A8S3HQR8_9BILA</name>
<dbReference type="GO" id="GO:0000978">
    <property type="term" value="F:RNA polymerase II cis-regulatory region sequence-specific DNA binding"/>
    <property type="evidence" value="ECO:0007669"/>
    <property type="project" value="TreeGrafter"/>
</dbReference>
<dbReference type="Pfam" id="PF00046">
    <property type="entry name" value="Homeodomain"/>
    <property type="match status" value="1"/>
</dbReference>
<feature type="non-terminal residue" evidence="7">
    <location>
        <position position="1"/>
    </location>
</feature>
<evidence type="ECO:0000313" key="7">
    <source>
        <dbReference type="EMBL" id="CAF5187645.1"/>
    </source>
</evidence>
<dbReference type="PANTHER" id="PTHR45664:SF12">
    <property type="entry name" value="PANCREAS_DUODENUM HOMEOBOX PROTEIN 1"/>
    <property type="match status" value="1"/>
</dbReference>
<dbReference type="SMART" id="SM00389">
    <property type="entry name" value="HOX"/>
    <property type="match status" value="1"/>
</dbReference>
<dbReference type="GO" id="GO:0005634">
    <property type="term" value="C:nucleus"/>
    <property type="evidence" value="ECO:0007669"/>
    <property type="project" value="UniProtKB-SubCell"/>
</dbReference>
<dbReference type="InterPro" id="IPR009057">
    <property type="entry name" value="Homeodomain-like_sf"/>
</dbReference>
<dbReference type="Gene3D" id="1.10.10.60">
    <property type="entry name" value="Homeodomain-like"/>
    <property type="match status" value="1"/>
</dbReference>
<dbReference type="CDD" id="cd00086">
    <property type="entry name" value="homeodomain"/>
    <property type="match status" value="1"/>
</dbReference>
<dbReference type="GO" id="GO:0009893">
    <property type="term" value="P:positive regulation of metabolic process"/>
    <property type="evidence" value="ECO:0007669"/>
    <property type="project" value="UniProtKB-ARBA"/>
</dbReference>
<evidence type="ECO:0000256" key="3">
    <source>
        <dbReference type="ARBA" id="ARBA00023242"/>
    </source>
</evidence>
<evidence type="ECO:0000256" key="1">
    <source>
        <dbReference type="ARBA" id="ARBA00023125"/>
    </source>
</evidence>
<reference evidence="7" key="1">
    <citation type="submission" date="2021-02" db="EMBL/GenBank/DDBJ databases">
        <authorList>
            <person name="Nowell W R."/>
        </authorList>
    </citation>
    <scope>NUCLEOTIDE SEQUENCE</scope>
</reference>
<keyword evidence="2 4" id="KW-0371">Homeobox</keyword>
<dbReference type="PANTHER" id="PTHR45664">
    <property type="entry name" value="PROTEIN ZERKNUELLT 1-RELATED"/>
    <property type="match status" value="1"/>
</dbReference>
<dbReference type="InterPro" id="IPR001356">
    <property type="entry name" value="HD"/>
</dbReference>
<gene>
    <name evidence="7" type="ORF">SMN809_LOCUS71060</name>
</gene>
<proteinExistence type="predicted"/>
<feature type="DNA-binding region" description="Homeobox" evidence="4">
    <location>
        <begin position="7"/>
        <end position="54"/>
    </location>
</feature>
<evidence type="ECO:0000256" key="5">
    <source>
        <dbReference type="RuleBase" id="RU000682"/>
    </source>
</evidence>
<dbReference type="PROSITE" id="PS50071">
    <property type="entry name" value="HOMEOBOX_2"/>
    <property type="match status" value="1"/>
</dbReference>
<comment type="caution">
    <text evidence="7">The sequence shown here is derived from an EMBL/GenBank/DDBJ whole genome shotgun (WGS) entry which is preliminary data.</text>
</comment>